<organism evidence="6 7">
    <name type="scientific">Kribbella soli</name>
    <dbReference type="NCBI Taxonomy" id="1124743"/>
    <lineage>
        <taxon>Bacteria</taxon>
        <taxon>Bacillati</taxon>
        <taxon>Actinomycetota</taxon>
        <taxon>Actinomycetes</taxon>
        <taxon>Propionibacteriales</taxon>
        <taxon>Kribbellaceae</taxon>
        <taxon>Kribbella</taxon>
    </lineage>
</organism>
<dbReference type="InterPro" id="IPR012334">
    <property type="entry name" value="Pectin_lyas_fold"/>
</dbReference>
<dbReference type="Gene3D" id="2.160.20.10">
    <property type="entry name" value="Single-stranded right-handed beta-helix, Pectin lyase-like"/>
    <property type="match status" value="2"/>
</dbReference>
<evidence type="ECO:0000256" key="1">
    <source>
        <dbReference type="ARBA" id="ARBA00004906"/>
    </source>
</evidence>
<dbReference type="InterPro" id="IPR011050">
    <property type="entry name" value="Pectin_lyase_fold/virulence"/>
</dbReference>
<comment type="caution">
    <text evidence="6">The sequence shown here is derived from an EMBL/GenBank/DDBJ whole genome shotgun (WGS) entry which is preliminary data.</text>
</comment>
<evidence type="ECO:0000256" key="2">
    <source>
        <dbReference type="ARBA" id="ARBA00022737"/>
    </source>
</evidence>
<feature type="domain" description="Right handed beta helix" evidence="5">
    <location>
        <begin position="119"/>
        <end position="270"/>
    </location>
</feature>
<keyword evidence="7" id="KW-1185">Reference proteome</keyword>
<accession>A0A4R0H525</accession>
<sequence>MSETRNRALSAAIVLGVVVAGTAFSTASAQAAKATLHCGDTITADTTLHADLVNCPGNGLVIGADNITVDLNGHTVDGDNAAECPDDVPCDVGISNLAGHDGVTVSGGVIRQFDTGVFFAGGLAHTRLRQLTVRNSLGMGIVVVDSTDTVIEKNRLSGNGFVGIVFGESHNAQLAGNSVTGSGASGMFLFDVHDSTVEKNTLDHNNHGIVAVAGSSRVTIRSNAVSHSNGGAIDLGENATANRVEHNHLADNGDGIILTEVAGNLISDNVVTGTGFFGFPDAGGFGLILDGADRNKLDRNTVTGGRGPAILVLTLDAPTAAVGNIVSRNIVNSRQSDGIYIGNGATGTVVERNIANRSGNDGIKVDAPTTKLTRNTADYNHNLGIEAVLGVTDGGGNHASHNGNPLQCTNVAC</sequence>
<feature type="signal peptide" evidence="4">
    <location>
        <begin position="1"/>
        <end position="31"/>
    </location>
</feature>
<name>A0A4R0H525_9ACTN</name>
<evidence type="ECO:0000256" key="3">
    <source>
        <dbReference type="ARBA" id="ARBA00022786"/>
    </source>
</evidence>
<evidence type="ECO:0000259" key="5">
    <source>
        <dbReference type="Pfam" id="PF13229"/>
    </source>
</evidence>
<dbReference type="SMART" id="SM00710">
    <property type="entry name" value="PbH1"/>
    <property type="match status" value="10"/>
</dbReference>
<dbReference type="AlphaFoldDB" id="A0A4R0H525"/>
<keyword evidence="4" id="KW-0732">Signal</keyword>
<evidence type="ECO:0000313" key="7">
    <source>
        <dbReference type="Proteomes" id="UP000292346"/>
    </source>
</evidence>
<gene>
    <name evidence="6" type="ORF">E0H45_37580</name>
</gene>
<proteinExistence type="predicted"/>
<dbReference type="NCBIfam" id="TIGR03804">
    <property type="entry name" value="para_beta_helix"/>
    <property type="match status" value="2"/>
</dbReference>
<feature type="chain" id="PRO_5020471673" evidence="4">
    <location>
        <begin position="32"/>
        <end position="413"/>
    </location>
</feature>
<comment type="pathway">
    <text evidence="1">Protein modification; protein ubiquitination.</text>
</comment>
<dbReference type="PANTHER" id="PTHR22990:SF15">
    <property type="entry name" value="F-BOX ONLY PROTEIN 10"/>
    <property type="match status" value="1"/>
</dbReference>
<dbReference type="InterPro" id="IPR006626">
    <property type="entry name" value="PbH1"/>
</dbReference>
<dbReference type="SUPFAM" id="SSF51126">
    <property type="entry name" value="Pectin lyase-like"/>
    <property type="match status" value="2"/>
</dbReference>
<keyword evidence="2" id="KW-0677">Repeat</keyword>
<dbReference type="OrthoDB" id="5145222at2"/>
<dbReference type="Pfam" id="PF13229">
    <property type="entry name" value="Beta_helix"/>
    <property type="match status" value="1"/>
</dbReference>
<dbReference type="InterPro" id="IPR039448">
    <property type="entry name" value="Beta_helix"/>
</dbReference>
<evidence type="ECO:0000313" key="6">
    <source>
        <dbReference type="EMBL" id="TCC02739.1"/>
    </source>
</evidence>
<reference evidence="6 7" key="1">
    <citation type="submission" date="2019-02" db="EMBL/GenBank/DDBJ databases">
        <title>Kribbella capetownensis sp. nov. and Kribbella speibonae sp. nov., isolated from soil.</title>
        <authorList>
            <person name="Curtis S.M."/>
            <person name="Norton I."/>
            <person name="Everest G.J."/>
            <person name="Meyers P.R."/>
        </authorList>
    </citation>
    <scope>NUCLEOTIDE SEQUENCE [LARGE SCALE GENOMIC DNA]</scope>
    <source>
        <strain evidence="6 7">KCTC 29219</strain>
    </source>
</reference>
<dbReference type="InterPro" id="IPR022441">
    <property type="entry name" value="Para_beta_helix_rpt-2"/>
</dbReference>
<dbReference type="Proteomes" id="UP000292346">
    <property type="component" value="Unassembled WGS sequence"/>
</dbReference>
<dbReference type="EMBL" id="SJJZ01000005">
    <property type="protein sequence ID" value="TCC02739.1"/>
    <property type="molecule type" value="Genomic_DNA"/>
</dbReference>
<dbReference type="RefSeq" id="WP_131346703.1">
    <property type="nucleotide sequence ID" value="NZ_SJJZ01000005.1"/>
</dbReference>
<keyword evidence="3" id="KW-0833">Ubl conjugation pathway</keyword>
<evidence type="ECO:0000256" key="4">
    <source>
        <dbReference type="SAM" id="SignalP"/>
    </source>
</evidence>
<protein>
    <submittedName>
        <fullName evidence="6">Right-handed parallel beta-helix repeat-containing protein</fullName>
    </submittedName>
</protein>
<dbReference type="InterPro" id="IPR051550">
    <property type="entry name" value="SCF-Subunits/Alg-Epimerases"/>
</dbReference>
<dbReference type="PANTHER" id="PTHR22990">
    <property type="entry name" value="F-BOX ONLY PROTEIN"/>
    <property type="match status" value="1"/>
</dbReference>